<dbReference type="AlphaFoldDB" id="A0AAE1U6B3"/>
<dbReference type="Proteomes" id="UP001292094">
    <property type="component" value="Unassembled WGS sequence"/>
</dbReference>
<feature type="region of interest" description="Disordered" evidence="1">
    <location>
        <begin position="75"/>
        <end position="116"/>
    </location>
</feature>
<sequence length="116" mass="12065">MSDKPVRVGQRVEVIGKDSLGTVAFVGSTHFSQGKWIGVVLDERKGKNNGTVQGKCYFQCEDGCGLFVRSSQLVLLDPDEGDEDGGNEGGGGSSSTPTSTPSTAASTPASEKPKSR</sequence>
<dbReference type="Pfam" id="PF01302">
    <property type="entry name" value="CAP_GLY"/>
    <property type="match status" value="1"/>
</dbReference>
<proteinExistence type="predicted"/>
<evidence type="ECO:0000313" key="3">
    <source>
        <dbReference type="EMBL" id="KAK4307564.1"/>
    </source>
</evidence>
<evidence type="ECO:0000256" key="1">
    <source>
        <dbReference type="SAM" id="MobiDB-lite"/>
    </source>
</evidence>
<name>A0AAE1U6B3_9EUCA</name>
<keyword evidence="4" id="KW-1185">Reference proteome</keyword>
<accession>A0AAE1U6B3</accession>
<dbReference type="InterPro" id="IPR000938">
    <property type="entry name" value="CAP-Gly_domain"/>
</dbReference>
<dbReference type="PANTHER" id="PTHR18916">
    <property type="entry name" value="DYNACTIN 1-RELATED MICROTUBULE-BINDING"/>
    <property type="match status" value="1"/>
</dbReference>
<dbReference type="PROSITE" id="PS00845">
    <property type="entry name" value="CAP_GLY_1"/>
    <property type="match status" value="1"/>
</dbReference>
<evidence type="ECO:0000313" key="4">
    <source>
        <dbReference type="Proteomes" id="UP001292094"/>
    </source>
</evidence>
<feature type="domain" description="CAP-Gly" evidence="2">
    <location>
        <begin position="27"/>
        <end position="69"/>
    </location>
</feature>
<dbReference type="PROSITE" id="PS50245">
    <property type="entry name" value="CAP_GLY_2"/>
    <property type="match status" value="1"/>
</dbReference>
<evidence type="ECO:0000259" key="2">
    <source>
        <dbReference type="PROSITE" id="PS50245"/>
    </source>
</evidence>
<dbReference type="SMART" id="SM01052">
    <property type="entry name" value="CAP_GLY"/>
    <property type="match status" value="1"/>
</dbReference>
<comment type="caution">
    <text evidence="3">The sequence shown here is derived from an EMBL/GenBank/DDBJ whole genome shotgun (WGS) entry which is preliminary data.</text>
</comment>
<dbReference type="EMBL" id="JAWZYT010001992">
    <property type="protein sequence ID" value="KAK4307564.1"/>
    <property type="molecule type" value="Genomic_DNA"/>
</dbReference>
<gene>
    <name evidence="3" type="ORF">Pmani_020708</name>
</gene>
<organism evidence="3 4">
    <name type="scientific">Petrolisthes manimaculis</name>
    <dbReference type="NCBI Taxonomy" id="1843537"/>
    <lineage>
        <taxon>Eukaryota</taxon>
        <taxon>Metazoa</taxon>
        <taxon>Ecdysozoa</taxon>
        <taxon>Arthropoda</taxon>
        <taxon>Crustacea</taxon>
        <taxon>Multicrustacea</taxon>
        <taxon>Malacostraca</taxon>
        <taxon>Eumalacostraca</taxon>
        <taxon>Eucarida</taxon>
        <taxon>Decapoda</taxon>
        <taxon>Pleocyemata</taxon>
        <taxon>Anomura</taxon>
        <taxon>Galatheoidea</taxon>
        <taxon>Porcellanidae</taxon>
        <taxon>Petrolisthes</taxon>
    </lineage>
</organism>
<dbReference type="Gene3D" id="2.30.30.190">
    <property type="entry name" value="CAP Gly-rich-like domain"/>
    <property type="match status" value="1"/>
</dbReference>
<protein>
    <recommendedName>
        <fullName evidence="2">CAP-Gly domain-containing protein</fullName>
    </recommendedName>
</protein>
<feature type="compositionally biased region" description="Acidic residues" evidence="1">
    <location>
        <begin position="77"/>
        <end position="86"/>
    </location>
</feature>
<feature type="compositionally biased region" description="Low complexity" evidence="1">
    <location>
        <begin position="94"/>
        <end position="110"/>
    </location>
</feature>
<reference evidence="3" key="1">
    <citation type="submission" date="2023-11" db="EMBL/GenBank/DDBJ databases">
        <title>Genome assemblies of two species of porcelain crab, Petrolisthes cinctipes and Petrolisthes manimaculis (Anomura: Porcellanidae).</title>
        <authorList>
            <person name="Angst P."/>
        </authorList>
    </citation>
    <scope>NUCLEOTIDE SEQUENCE</scope>
    <source>
        <strain evidence="3">PB745_02</strain>
        <tissue evidence="3">Gill</tissue>
    </source>
</reference>
<dbReference type="InterPro" id="IPR036859">
    <property type="entry name" value="CAP-Gly_dom_sf"/>
</dbReference>
<dbReference type="SUPFAM" id="SSF74924">
    <property type="entry name" value="Cap-Gly domain"/>
    <property type="match status" value="1"/>
</dbReference>